<dbReference type="Pfam" id="PF17802">
    <property type="entry name" value="SpaA"/>
    <property type="match status" value="1"/>
</dbReference>
<dbReference type="Proteomes" id="UP001235966">
    <property type="component" value="Unassembled WGS sequence"/>
</dbReference>
<feature type="compositionally biased region" description="Pro residues" evidence="1">
    <location>
        <begin position="997"/>
        <end position="1011"/>
    </location>
</feature>
<evidence type="ECO:0000313" key="7">
    <source>
        <dbReference type="Proteomes" id="UP001235966"/>
    </source>
</evidence>
<sequence>MISLKRIGAYVLAIVVLFAGLVAVSSQARAATDVVVKSATELADAVRAAGTNATTIGVDGTVELAETLQLPAGANVTLVANSEGARIQPAADFNAGQLISAPAGSSLTIGAAPGTTPLTITANKTPLPLVVSRGAVTLNEGVITGVEGKWPSYGSGALSVSGKEALLTMNGGAVKDNHIGADSNQFSAAGVLVDGGARFVMNGGSITGNWYQGNSSNIGAGVLVSQSGKMEMNGGMIAANWAPYNWGAGVLLHSQSGYWFTEKEWADPAKGVELTVNGGRFANNVAGGQGGGAIMAVGKAKVNVNGTGKNAPLFDGNKATQGGAIATYDFFVTVGTNWKVIPEQGAKIVGGTDAAAIAKWHEITGSELNISGGVFEKNTSSVTGGAVYVGAEGANISGGEFRNNSTGRLGGAIYVASQPYTLHMSRVFVEKNSANSNGGGLWVCPTGDTVIYTKDGLALAENTGADAGDDLSVFPYGYNAGKAPVQADFSRRQLGGGSADWFVDGYRNYAKQPRYSKDPEKQIPYAIEEYAAKPEYVALHGEPIGDTVALAAANSAVHVHSNSAAFGGGIATNGNIVFGEDESTQLQVVKHWDDSRTGEGLPADQKAQLPKELKVELVMSLEGSDKQYVVDHATLTAEGKWTHLFNDLPYTVGGKKATYSVREVAVPGWSGKLTTKPITPADSDEATFTLMNAYQPTFIAWNKNDLDGNALAGATFTVTDPNGNIFDVFDNDNRDLDKADGRFRVHATETGTYTIREQKAPEGYKLSEKQLTVKVEPNHPAKERTLEAGTVVNEPEPITGGGFVEFDEDGSVPPVSGSNPGTTTTEDSEQPYVQIGSGFVEWTDTLPGVSGENGVTTEEDSEAPYVQIGSGFVEIEETLPPESGSNPGTTTTEDSEQPYVQMGSGFVEWTETLPGASGENGVTTEEDSQKPWFELGSGFVEWYEVTQPGMSGSNGATIQEDSEKPKIFVHFPGPSESPTPTPSETPTQTPSDTPTPSGTPTPSTPPAPPSSTPSIPALPKTNTPPPLAAPKLPITGANVAGLGFVALLLAGAGLVLNRRKNN</sequence>
<dbReference type="Gene3D" id="2.60.40.1140">
    <property type="entry name" value="Collagen-binding surface protein Cna, B-type domain"/>
    <property type="match status" value="1"/>
</dbReference>
<keyword evidence="7" id="KW-1185">Reference proteome</keyword>
<feature type="chain" id="PRO_5046313727" evidence="3">
    <location>
        <begin position="31"/>
        <end position="1062"/>
    </location>
</feature>
<protein>
    <submittedName>
        <fullName evidence="6">Uncharacterized protein</fullName>
    </submittedName>
</protein>
<dbReference type="InterPro" id="IPR013783">
    <property type="entry name" value="Ig-like_fold"/>
</dbReference>
<dbReference type="InterPro" id="IPR008454">
    <property type="entry name" value="Collagen-bd_Cna-like_B-typ_dom"/>
</dbReference>
<dbReference type="SUPFAM" id="SSF49478">
    <property type="entry name" value="Cna protein B-type domain"/>
    <property type="match status" value="2"/>
</dbReference>
<name>A0ABT9NC57_9ACTO</name>
<keyword evidence="2" id="KW-0472">Membrane</keyword>
<dbReference type="RefSeq" id="WP_278059178.1">
    <property type="nucleotide sequence ID" value="NZ_CP121247.1"/>
</dbReference>
<evidence type="ECO:0000259" key="4">
    <source>
        <dbReference type="Pfam" id="PF05738"/>
    </source>
</evidence>
<evidence type="ECO:0000256" key="3">
    <source>
        <dbReference type="SAM" id="SignalP"/>
    </source>
</evidence>
<dbReference type="Pfam" id="PF02986">
    <property type="entry name" value="Fn_bind"/>
    <property type="match status" value="3"/>
</dbReference>
<proteinExistence type="predicted"/>
<evidence type="ECO:0000259" key="5">
    <source>
        <dbReference type="Pfam" id="PF17802"/>
    </source>
</evidence>
<feature type="compositionally biased region" description="Polar residues" evidence="1">
    <location>
        <begin position="883"/>
        <end position="892"/>
    </location>
</feature>
<dbReference type="InterPro" id="IPR041033">
    <property type="entry name" value="SpaA_PFL_dom_1"/>
</dbReference>
<feature type="region of interest" description="Disordered" evidence="1">
    <location>
        <begin position="877"/>
        <end position="896"/>
    </location>
</feature>
<gene>
    <name evidence="6" type="ORF">J2S49_001368</name>
</gene>
<dbReference type="Gene3D" id="2.60.40.10">
    <property type="entry name" value="Immunoglobulins"/>
    <property type="match status" value="1"/>
</dbReference>
<feature type="domain" description="SpaA-like prealbumin fold" evidence="5">
    <location>
        <begin position="699"/>
        <end position="779"/>
    </location>
</feature>
<organism evidence="6 7">
    <name type="scientific">Arcanobacterium wilhelmae</name>
    <dbReference type="NCBI Taxonomy" id="1803177"/>
    <lineage>
        <taxon>Bacteria</taxon>
        <taxon>Bacillati</taxon>
        <taxon>Actinomycetota</taxon>
        <taxon>Actinomycetes</taxon>
        <taxon>Actinomycetales</taxon>
        <taxon>Actinomycetaceae</taxon>
        <taxon>Arcanobacterium</taxon>
    </lineage>
</organism>
<feature type="compositionally biased region" description="Low complexity" evidence="1">
    <location>
        <begin position="984"/>
        <end position="996"/>
    </location>
</feature>
<feature type="signal peptide" evidence="3">
    <location>
        <begin position="1"/>
        <end position="30"/>
    </location>
</feature>
<evidence type="ECO:0000256" key="2">
    <source>
        <dbReference type="SAM" id="Phobius"/>
    </source>
</evidence>
<reference evidence="6 7" key="1">
    <citation type="submission" date="2023-07" db="EMBL/GenBank/DDBJ databases">
        <title>Sequencing the genomes of 1000 actinobacteria strains.</title>
        <authorList>
            <person name="Klenk H.-P."/>
        </authorList>
    </citation>
    <scope>NUCLEOTIDE SEQUENCE [LARGE SCALE GENOMIC DNA]</scope>
    <source>
        <strain evidence="6 7">DSM 102162</strain>
    </source>
</reference>
<keyword evidence="2" id="KW-0812">Transmembrane</keyword>
<dbReference type="Pfam" id="PF05738">
    <property type="entry name" value="Cna_B"/>
    <property type="match status" value="1"/>
</dbReference>
<dbReference type="EMBL" id="JAUSQW010000001">
    <property type="protein sequence ID" value="MDP9801292.1"/>
    <property type="molecule type" value="Genomic_DNA"/>
</dbReference>
<accession>A0ABT9NC57</accession>
<feature type="domain" description="CNA-B" evidence="4">
    <location>
        <begin position="587"/>
        <end position="673"/>
    </location>
</feature>
<dbReference type="CDD" id="cd00222">
    <property type="entry name" value="CollagenBindB"/>
    <property type="match status" value="1"/>
</dbReference>
<evidence type="ECO:0000313" key="6">
    <source>
        <dbReference type="EMBL" id="MDP9801292.1"/>
    </source>
</evidence>
<evidence type="ECO:0000256" key="1">
    <source>
        <dbReference type="SAM" id="MobiDB-lite"/>
    </source>
</evidence>
<comment type="caution">
    <text evidence="6">The sequence shown here is derived from an EMBL/GenBank/DDBJ whole genome shotgun (WGS) entry which is preliminary data.</text>
</comment>
<keyword evidence="2" id="KW-1133">Transmembrane helix</keyword>
<dbReference type="InterPro" id="IPR004237">
    <property type="entry name" value="Fibron_repeat-bd"/>
</dbReference>
<keyword evidence="3" id="KW-0732">Signal</keyword>
<feature type="region of interest" description="Disordered" evidence="1">
    <location>
        <begin position="967"/>
        <end position="1031"/>
    </location>
</feature>
<feature type="transmembrane region" description="Helical" evidence="2">
    <location>
        <begin position="1034"/>
        <end position="1056"/>
    </location>
</feature>